<accession>A0A9P6KBS1</accession>
<feature type="compositionally biased region" description="Low complexity" evidence="1">
    <location>
        <begin position="57"/>
        <end position="78"/>
    </location>
</feature>
<feature type="region of interest" description="Disordered" evidence="1">
    <location>
        <begin position="55"/>
        <end position="78"/>
    </location>
</feature>
<keyword evidence="2" id="KW-0472">Membrane</keyword>
<feature type="transmembrane region" description="Helical" evidence="2">
    <location>
        <begin position="205"/>
        <end position="234"/>
    </location>
</feature>
<keyword evidence="2" id="KW-0812">Transmembrane</keyword>
<dbReference type="Proteomes" id="UP000780801">
    <property type="component" value="Unassembled WGS sequence"/>
</dbReference>
<feature type="compositionally biased region" description="Low complexity" evidence="1">
    <location>
        <begin position="1"/>
        <end position="18"/>
    </location>
</feature>
<evidence type="ECO:0000256" key="1">
    <source>
        <dbReference type="SAM" id="MobiDB-lite"/>
    </source>
</evidence>
<comment type="caution">
    <text evidence="3">The sequence shown here is derived from an EMBL/GenBank/DDBJ whole genome shotgun (WGS) entry which is preliminary data.</text>
</comment>
<dbReference type="OrthoDB" id="411535at2759"/>
<evidence type="ECO:0000313" key="3">
    <source>
        <dbReference type="EMBL" id="KAF9579083.1"/>
    </source>
</evidence>
<feature type="transmembrane region" description="Helical" evidence="2">
    <location>
        <begin position="165"/>
        <end position="185"/>
    </location>
</feature>
<proteinExistence type="predicted"/>
<evidence type="ECO:0008006" key="5">
    <source>
        <dbReference type="Google" id="ProtNLM"/>
    </source>
</evidence>
<dbReference type="EMBL" id="JAABOA010003066">
    <property type="protein sequence ID" value="KAF9579083.1"/>
    <property type="molecule type" value="Genomic_DNA"/>
</dbReference>
<keyword evidence="4" id="KW-1185">Reference proteome</keyword>
<feature type="transmembrane region" description="Helical" evidence="2">
    <location>
        <begin position="140"/>
        <end position="158"/>
    </location>
</feature>
<sequence length="250" mass="28072">MDAATAAAHEATASGSASPISTSQFWSDFWNTLYQFTHPFSSTFFDSLFEAASSNPLDPQASADSSQQQQSKKSSPPLQQQHYFKDQSAFEQFWKQLQNHPTGHGGSAPASFTEHLNSSWDRFKTITSDFIAAVEWQQTWIQLVLALHLVIFFLIILLRNRPNALAGMLFSTLVLAALSEPLNGIGSRHWQQFSDDNYFDTHGVFAGIVWAAPLLLNSFLAMILLLRAAARLLIRAKRAQLRQRKQKKNK</sequence>
<name>A0A9P6KBS1_9FUNG</name>
<organism evidence="3 4">
    <name type="scientific">Lunasporangiospora selenospora</name>
    <dbReference type="NCBI Taxonomy" id="979761"/>
    <lineage>
        <taxon>Eukaryota</taxon>
        <taxon>Fungi</taxon>
        <taxon>Fungi incertae sedis</taxon>
        <taxon>Mucoromycota</taxon>
        <taxon>Mortierellomycotina</taxon>
        <taxon>Mortierellomycetes</taxon>
        <taxon>Mortierellales</taxon>
        <taxon>Mortierellaceae</taxon>
        <taxon>Lunasporangiospora</taxon>
    </lineage>
</organism>
<dbReference type="Pfam" id="PF14770">
    <property type="entry name" value="TMEM18"/>
    <property type="match status" value="1"/>
</dbReference>
<gene>
    <name evidence="3" type="ORF">BGW38_004815</name>
</gene>
<keyword evidence="2" id="KW-1133">Transmembrane helix</keyword>
<dbReference type="InterPro" id="IPR026721">
    <property type="entry name" value="TMEM18"/>
</dbReference>
<dbReference type="AlphaFoldDB" id="A0A9P6KBS1"/>
<evidence type="ECO:0000313" key="4">
    <source>
        <dbReference type="Proteomes" id="UP000780801"/>
    </source>
</evidence>
<reference evidence="3" key="1">
    <citation type="journal article" date="2020" name="Fungal Divers.">
        <title>Resolving the Mortierellaceae phylogeny through synthesis of multi-gene phylogenetics and phylogenomics.</title>
        <authorList>
            <person name="Vandepol N."/>
            <person name="Liber J."/>
            <person name="Desiro A."/>
            <person name="Na H."/>
            <person name="Kennedy M."/>
            <person name="Barry K."/>
            <person name="Grigoriev I.V."/>
            <person name="Miller A.N."/>
            <person name="O'Donnell K."/>
            <person name="Stajich J.E."/>
            <person name="Bonito G."/>
        </authorList>
    </citation>
    <scope>NUCLEOTIDE SEQUENCE</scope>
    <source>
        <strain evidence="3">KOD1015</strain>
    </source>
</reference>
<protein>
    <recommendedName>
        <fullName evidence="5">Transmembrane protein 18</fullName>
    </recommendedName>
</protein>
<evidence type="ECO:0000256" key="2">
    <source>
        <dbReference type="SAM" id="Phobius"/>
    </source>
</evidence>
<feature type="region of interest" description="Disordered" evidence="1">
    <location>
        <begin position="1"/>
        <end position="20"/>
    </location>
</feature>